<dbReference type="PROSITE" id="PS50125">
    <property type="entry name" value="GUANYLATE_CYCLASE_2"/>
    <property type="match status" value="1"/>
</dbReference>
<evidence type="ECO:0000256" key="2">
    <source>
        <dbReference type="ARBA" id="ARBA00022692"/>
    </source>
</evidence>
<comment type="similarity">
    <text evidence="7">Belongs to the cyclic nucleotide phosphodiesterase family.</text>
</comment>
<accession>A0A9N8EDH3</accession>
<feature type="transmembrane region" description="Helical" evidence="9">
    <location>
        <begin position="417"/>
        <end position="438"/>
    </location>
</feature>
<dbReference type="SUPFAM" id="SSF55073">
    <property type="entry name" value="Nucleotide cyclase"/>
    <property type="match status" value="1"/>
</dbReference>
<dbReference type="InterPro" id="IPR036971">
    <property type="entry name" value="PDEase_catalytic_dom_sf"/>
</dbReference>
<dbReference type="Pfam" id="PF00233">
    <property type="entry name" value="PDEase_I"/>
    <property type="match status" value="1"/>
</dbReference>
<dbReference type="EMBL" id="CAICTM010000783">
    <property type="protein sequence ID" value="CAB9516454.1"/>
    <property type="molecule type" value="Genomic_DNA"/>
</dbReference>
<proteinExistence type="inferred from homology"/>
<dbReference type="InterPro" id="IPR023174">
    <property type="entry name" value="PDEase_CS"/>
</dbReference>
<feature type="domain" description="CHASE" evidence="11">
    <location>
        <begin position="209"/>
        <end position="276"/>
    </location>
</feature>
<evidence type="ECO:0000256" key="1">
    <source>
        <dbReference type="ARBA" id="ARBA00004370"/>
    </source>
</evidence>
<dbReference type="GO" id="GO:0004114">
    <property type="term" value="F:3',5'-cyclic-nucleotide phosphodiesterase activity"/>
    <property type="evidence" value="ECO:0007669"/>
    <property type="project" value="InterPro"/>
</dbReference>
<dbReference type="Pfam" id="PF00211">
    <property type="entry name" value="Guanylate_cyc"/>
    <property type="match status" value="1"/>
</dbReference>
<gene>
    <name evidence="12" type="ORF">SEMRO_784_G201970.1</name>
</gene>
<keyword evidence="2 9" id="KW-0812">Transmembrane</keyword>
<reference evidence="12" key="1">
    <citation type="submission" date="2020-06" db="EMBL/GenBank/DDBJ databases">
        <authorList>
            <consortium name="Plant Systems Biology data submission"/>
        </authorList>
    </citation>
    <scope>NUCLEOTIDE SEQUENCE</scope>
    <source>
        <strain evidence="12">D6</strain>
    </source>
</reference>
<comment type="caution">
    <text evidence="12">The sequence shown here is derived from an EMBL/GenBank/DDBJ whole genome shotgun (WGS) entry which is preliminary data.</text>
</comment>
<dbReference type="GO" id="GO:0035556">
    <property type="term" value="P:intracellular signal transduction"/>
    <property type="evidence" value="ECO:0007669"/>
    <property type="project" value="InterPro"/>
</dbReference>
<keyword evidence="4 9" id="KW-1133">Transmembrane helix</keyword>
<evidence type="ECO:0000259" key="11">
    <source>
        <dbReference type="PROSITE" id="PS50839"/>
    </source>
</evidence>
<dbReference type="GO" id="GO:0004383">
    <property type="term" value="F:guanylate cyclase activity"/>
    <property type="evidence" value="ECO:0007669"/>
    <property type="project" value="TreeGrafter"/>
</dbReference>
<keyword evidence="13" id="KW-1185">Reference proteome</keyword>
<dbReference type="AlphaFoldDB" id="A0A9N8EDH3"/>
<comment type="cofactor">
    <cofactor evidence="7">
        <name>a divalent metal cation</name>
        <dbReference type="ChEBI" id="CHEBI:60240"/>
    </cofactor>
    <text evidence="7">Binds 2 divalent metal cations per subunit. Site 1 may preferentially bind zinc ions, while site 2 has a preference for magnesium and/or manganese ions.</text>
</comment>
<dbReference type="OrthoDB" id="546632at2759"/>
<name>A0A9N8EDH3_9STRA</name>
<keyword evidence="7" id="KW-0378">Hydrolase</keyword>
<dbReference type="InterPro" id="IPR050401">
    <property type="entry name" value="Cyclic_nucleotide_synthase"/>
</dbReference>
<evidence type="ECO:0000256" key="4">
    <source>
        <dbReference type="ARBA" id="ARBA00022989"/>
    </source>
</evidence>
<dbReference type="Gene3D" id="1.10.1300.10">
    <property type="entry name" value="3'5'-cyclic nucleotide phosphodiesterase, catalytic domain"/>
    <property type="match status" value="1"/>
</dbReference>
<feature type="domain" description="Guanylate cyclase" evidence="10">
    <location>
        <begin position="503"/>
        <end position="653"/>
    </location>
</feature>
<evidence type="ECO:0000256" key="9">
    <source>
        <dbReference type="SAM" id="Phobius"/>
    </source>
</evidence>
<evidence type="ECO:0000313" key="13">
    <source>
        <dbReference type="Proteomes" id="UP001153069"/>
    </source>
</evidence>
<keyword evidence="6" id="KW-0456">Lyase</keyword>
<dbReference type="Gene3D" id="3.30.450.350">
    <property type="entry name" value="CHASE domain"/>
    <property type="match status" value="1"/>
</dbReference>
<dbReference type="Proteomes" id="UP001153069">
    <property type="component" value="Unassembled WGS sequence"/>
</dbReference>
<dbReference type="GO" id="GO:0007168">
    <property type="term" value="P:receptor guanylyl cyclase signaling pathway"/>
    <property type="evidence" value="ECO:0007669"/>
    <property type="project" value="TreeGrafter"/>
</dbReference>
<dbReference type="SUPFAM" id="SSF109604">
    <property type="entry name" value="HD-domain/PDEase-like"/>
    <property type="match status" value="1"/>
</dbReference>
<dbReference type="SMART" id="SM00044">
    <property type="entry name" value="CYCc"/>
    <property type="match status" value="1"/>
</dbReference>
<dbReference type="GO" id="GO:0005886">
    <property type="term" value="C:plasma membrane"/>
    <property type="evidence" value="ECO:0007669"/>
    <property type="project" value="TreeGrafter"/>
</dbReference>
<evidence type="ECO:0000259" key="10">
    <source>
        <dbReference type="PROSITE" id="PS50125"/>
    </source>
</evidence>
<dbReference type="CDD" id="cd07302">
    <property type="entry name" value="CHD"/>
    <property type="match status" value="1"/>
</dbReference>
<dbReference type="InterPro" id="IPR006189">
    <property type="entry name" value="CHASE_dom"/>
</dbReference>
<dbReference type="Gene3D" id="3.30.70.1230">
    <property type="entry name" value="Nucleotide cyclase"/>
    <property type="match status" value="1"/>
</dbReference>
<keyword evidence="5 9" id="KW-0472">Membrane</keyword>
<feature type="region of interest" description="Disordered" evidence="8">
    <location>
        <begin position="1000"/>
        <end position="1019"/>
    </location>
</feature>
<evidence type="ECO:0000313" key="12">
    <source>
        <dbReference type="EMBL" id="CAB9516454.1"/>
    </source>
</evidence>
<evidence type="ECO:0000256" key="3">
    <source>
        <dbReference type="ARBA" id="ARBA00022741"/>
    </source>
</evidence>
<sequence>MESVDGSCVRVKDHMRHNAKLSECLDEESGSISHSHNASATGSMTSVSRRQAEVAQRSKETSTRFITLFAFLVLLVGCAASACFLYLGITSAKNDEQDHFDRRATEVVQELKSAWGDYEVAGLWIHESCRKRDFTRRDFTELYEYIRSDGLTFQAAEFIPNVTHAERAQVEQEDREFYSEFYPNRVTFHGFKGFEPDPEGGMSVQNRSQQEFYFPVRFVEPVEANAAAAGFDLYSSASRKASIHEALGTWEPSLTNRLQLVQETDPSAYSVLLFHPGVKLESADQVQGPRDLSLLVIRIPDLLIRSSRNQVESIGMYVYDKSTEPPQFLGATTVTVSKVTAVEADSGVPGETGHDEFVYQVERTIDFLPEVELDELIGSLEGATSTKFTREDIQASSKTWEVVVFPLDGTYEPDTGMVWMTGIIIALATGALAFCLFFNMRRVTAMNEVILRAEADQQIVSSLFPSKIRQQMEQTNGLQSGNNVSHEGVFEHAPIAELYPETTIMFCDVVGFTSWSSVRDPAQVFTLLESLYYNFDLIARRRNVFKVETSLLSLIRLVPTASSHQIGDCYVAVAGLPDPRKDHAMVMARFAVDCLLKTPEVTHGLETRLGPDTSELSMRCGLHSGPVTAGVLRGEKSRFQLFGDCVNVASRMESTGQSGRIQVSEATASLLREGGRGDWLEDETSVAMCKGKGELMTWWLKIDAIAGPQANRLHNNGNPLIHLPPTVKDSHNLDAKTLKLVEFNVMVLERFLRQIVVRQQANSRKKSRNSLSKAPSLKALTNGGLSGVKDVISMPEFDAVAIAKAEAMDPNALVLDPEVLPQLRDYTMRIAATYHTENPFHNFKHASHVVTSIVKLLSRIINPQLIELQKDKAVADTLTHAMHDHTFGITSDPVTQFAVVFAGLIHDVDHTGLPNAVLVKEERPLAKKYNNRSVAEANSLDIAWGILMEDKYESLRQCLFETDADLDHFRDVLTNTVMATDIMDKELALARKNRWEIAFSKENDSESDPSGSSEGGRDSVDRKATIVLEHLIQASDVAHTMQHWHIYRQWNQQLFLEMYHAYKTGHLEIDPSVAWYEGELGFFDYYIIPLAKKLETCGVFGVSSHEYRTYALSNRQEWAEKGKGLIAAYLKTYNEAVGKQATVGFQNQMWC</sequence>
<feature type="region of interest" description="Disordered" evidence="8">
    <location>
        <begin position="27"/>
        <end position="53"/>
    </location>
</feature>
<dbReference type="EC" id="3.1.4.-" evidence="7"/>
<dbReference type="PANTHER" id="PTHR11920:SF335">
    <property type="entry name" value="GUANYLATE CYCLASE"/>
    <property type="match status" value="1"/>
</dbReference>
<evidence type="ECO:0000256" key="6">
    <source>
        <dbReference type="ARBA" id="ARBA00023239"/>
    </source>
</evidence>
<dbReference type="PROSITE" id="PS50839">
    <property type="entry name" value="CHASE"/>
    <property type="match status" value="1"/>
</dbReference>
<protein>
    <recommendedName>
        <fullName evidence="7">Phosphodiesterase</fullName>
        <ecNumber evidence="7">3.1.4.-</ecNumber>
    </recommendedName>
</protein>
<evidence type="ECO:0000256" key="7">
    <source>
        <dbReference type="RuleBase" id="RU363067"/>
    </source>
</evidence>
<dbReference type="PROSITE" id="PS00126">
    <property type="entry name" value="PDEASE_I_1"/>
    <property type="match status" value="1"/>
</dbReference>
<dbReference type="InterPro" id="IPR002073">
    <property type="entry name" value="PDEase_catalytic_dom"/>
</dbReference>
<dbReference type="InterPro" id="IPR001054">
    <property type="entry name" value="A/G_cyclase"/>
</dbReference>
<evidence type="ECO:0000256" key="8">
    <source>
        <dbReference type="SAM" id="MobiDB-lite"/>
    </source>
</evidence>
<dbReference type="SMART" id="SM00471">
    <property type="entry name" value="HDc"/>
    <property type="match status" value="1"/>
</dbReference>
<dbReference type="InterPro" id="IPR042240">
    <property type="entry name" value="CHASE_sf"/>
</dbReference>
<dbReference type="InterPro" id="IPR003607">
    <property type="entry name" value="HD/PDEase_dom"/>
</dbReference>
<dbReference type="InterPro" id="IPR029787">
    <property type="entry name" value="Nucleotide_cyclase"/>
</dbReference>
<dbReference type="GO" id="GO:0004016">
    <property type="term" value="F:adenylate cyclase activity"/>
    <property type="evidence" value="ECO:0007669"/>
    <property type="project" value="TreeGrafter"/>
</dbReference>
<comment type="subcellular location">
    <subcellularLocation>
        <location evidence="1">Membrane</location>
    </subcellularLocation>
</comment>
<keyword evidence="7" id="KW-0479">Metal-binding</keyword>
<feature type="transmembrane region" description="Helical" evidence="9">
    <location>
        <begin position="65"/>
        <end position="89"/>
    </location>
</feature>
<keyword evidence="3" id="KW-0547">Nucleotide-binding</keyword>
<dbReference type="GO" id="GO:0046872">
    <property type="term" value="F:metal ion binding"/>
    <property type="evidence" value="ECO:0007669"/>
    <property type="project" value="UniProtKB-KW"/>
</dbReference>
<evidence type="ECO:0000256" key="5">
    <source>
        <dbReference type="ARBA" id="ARBA00023136"/>
    </source>
</evidence>
<feature type="compositionally biased region" description="Polar residues" evidence="8">
    <location>
        <begin position="30"/>
        <end position="49"/>
    </location>
</feature>
<organism evidence="12 13">
    <name type="scientific">Seminavis robusta</name>
    <dbReference type="NCBI Taxonomy" id="568900"/>
    <lineage>
        <taxon>Eukaryota</taxon>
        <taxon>Sar</taxon>
        <taxon>Stramenopiles</taxon>
        <taxon>Ochrophyta</taxon>
        <taxon>Bacillariophyta</taxon>
        <taxon>Bacillariophyceae</taxon>
        <taxon>Bacillariophycidae</taxon>
        <taxon>Naviculales</taxon>
        <taxon>Naviculaceae</taxon>
        <taxon>Seminavis</taxon>
    </lineage>
</organism>
<dbReference type="SMART" id="SM01079">
    <property type="entry name" value="CHASE"/>
    <property type="match status" value="1"/>
</dbReference>
<dbReference type="GO" id="GO:0001653">
    <property type="term" value="F:peptide receptor activity"/>
    <property type="evidence" value="ECO:0007669"/>
    <property type="project" value="TreeGrafter"/>
</dbReference>
<dbReference type="Pfam" id="PF03924">
    <property type="entry name" value="CHASE"/>
    <property type="match status" value="1"/>
</dbReference>
<keyword evidence="12" id="KW-0675">Receptor</keyword>
<dbReference type="PANTHER" id="PTHR11920">
    <property type="entry name" value="GUANYLYL CYCLASE"/>
    <property type="match status" value="1"/>
</dbReference>
<dbReference type="GO" id="GO:0000166">
    <property type="term" value="F:nucleotide binding"/>
    <property type="evidence" value="ECO:0007669"/>
    <property type="project" value="UniProtKB-KW"/>
</dbReference>